<feature type="transmembrane region" description="Helical" evidence="2">
    <location>
        <begin position="337"/>
        <end position="356"/>
    </location>
</feature>
<feature type="compositionally biased region" description="Polar residues" evidence="1">
    <location>
        <begin position="287"/>
        <end position="301"/>
    </location>
</feature>
<keyword evidence="4" id="KW-1185">Reference proteome</keyword>
<keyword evidence="2" id="KW-0472">Membrane</keyword>
<name>A0A7J6MA37_PERCH</name>
<evidence type="ECO:0000313" key="4">
    <source>
        <dbReference type="Proteomes" id="UP000591131"/>
    </source>
</evidence>
<comment type="caution">
    <text evidence="3">The sequence shown here is derived from an EMBL/GenBank/DDBJ whole genome shotgun (WGS) entry which is preliminary data.</text>
</comment>
<sequence>MSYYHEPGSPYPEQELLDSIGHHEGHEQHSNPIHKDLEEDAFDMLRRILFPESHEEHPGEHATEHLGELLKLLEELGHSEEFLDVLKEVEFYHPGFLEKLRHGHAHEYVEGLFRRHTEESFDPKEWEFDHSHPYGHQRGGGRNDQLRDGVVDQFHEKYQSENYRGSDPFRDEHNWEGHHDPYHDEHTRQDYSRKVPEPKSTSRQSHTDDERGKRGPSGQGEPVKEDSWGGKNWEHERMNEHPWSDPHDHQQPWMAARAGQEHVRNVPEASRSVGVVEDEDDDQEQGRPSSQYNDRPRSTWNAALPPAPPTAVRARQASAGDIIYPGNPVIIENGATLKQSTVIIFIGIVFAIIALVRKCRAAVTAEEKSSPLSRV</sequence>
<gene>
    <name evidence="3" type="ORF">FOL47_003031</name>
</gene>
<feature type="region of interest" description="Disordered" evidence="1">
    <location>
        <begin position="159"/>
        <end position="311"/>
    </location>
</feature>
<feature type="compositionally biased region" description="Basic and acidic residues" evidence="1">
    <location>
        <begin position="222"/>
        <end position="250"/>
    </location>
</feature>
<keyword evidence="2" id="KW-1133">Transmembrane helix</keyword>
<dbReference type="Proteomes" id="UP000591131">
    <property type="component" value="Unassembled WGS sequence"/>
</dbReference>
<evidence type="ECO:0000313" key="3">
    <source>
        <dbReference type="EMBL" id="KAF4668448.1"/>
    </source>
</evidence>
<accession>A0A7J6MA37</accession>
<proteinExistence type="predicted"/>
<feature type="region of interest" description="Disordered" evidence="1">
    <location>
        <begin position="126"/>
        <end position="146"/>
    </location>
</feature>
<feature type="compositionally biased region" description="Basic and acidic residues" evidence="1">
    <location>
        <begin position="167"/>
        <end position="197"/>
    </location>
</feature>
<evidence type="ECO:0000256" key="1">
    <source>
        <dbReference type="SAM" id="MobiDB-lite"/>
    </source>
</evidence>
<dbReference type="AlphaFoldDB" id="A0A7J6MA37"/>
<evidence type="ECO:0000256" key="2">
    <source>
        <dbReference type="SAM" id="Phobius"/>
    </source>
</evidence>
<protein>
    <submittedName>
        <fullName evidence="3">Uncharacterized protein</fullName>
    </submittedName>
</protein>
<organism evidence="3 4">
    <name type="scientific">Perkinsus chesapeaki</name>
    <name type="common">Clam parasite</name>
    <name type="synonym">Perkinsus andrewsi</name>
    <dbReference type="NCBI Taxonomy" id="330153"/>
    <lineage>
        <taxon>Eukaryota</taxon>
        <taxon>Sar</taxon>
        <taxon>Alveolata</taxon>
        <taxon>Perkinsozoa</taxon>
        <taxon>Perkinsea</taxon>
        <taxon>Perkinsida</taxon>
        <taxon>Perkinsidae</taxon>
        <taxon>Perkinsus</taxon>
    </lineage>
</organism>
<dbReference type="OrthoDB" id="10555371at2759"/>
<reference evidence="3 4" key="1">
    <citation type="submission" date="2020-04" db="EMBL/GenBank/DDBJ databases">
        <title>Perkinsus chesapeaki whole genome sequence.</title>
        <authorList>
            <person name="Bogema D.R."/>
        </authorList>
    </citation>
    <scope>NUCLEOTIDE SEQUENCE [LARGE SCALE GENOMIC DNA]</scope>
    <source>
        <strain evidence="3">ATCC PRA-425</strain>
    </source>
</reference>
<keyword evidence="2" id="KW-0812">Transmembrane</keyword>
<dbReference type="EMBL" id="JAAPAO010000190">
    <property type="protein sequence ID" value="KAF4668448.1"/>
    <property type="molecule type" value="Genomic_DNA"/>
</dbReference>